<dbReference type="Pfam" id="PF02945">
    <property type="entry name" value="Endonuclease_7"/>
    <property type="match status" value="1"/>
</dbReference>
<dbReference type="InterPro" id="IPR004211">
    <property type="entry name" value="Endonuclease_7"/>
</dbReference>
<organism evidence="1">
    <name type="scientific">Triatoma infestans</name>
    <name type="common">Assassin bug</name>
    <dbReference type="NCBI Taxonomy" id="30076"/>
    <lineage>
        <taxon>Eukaryota</taxon>
        <taxon>Metazoa</taxon>
        <taxon>Ecdysozoa</taxon>
        <taxon>Arthropoda</taxon>
        <taxon>Hexapoda</taxon>
        <taxon>Insecta</taxon>
        <taxon>Pterygota</taxon>
        <taxon>Neoptera</taxon>
        <taxon>Paraneoptera</taxon>
        <taxon>Hemiptera</taxon>
        <taxon>Heteroptera</taxon>
        <taxon>Panheteroptera</taxon>
        <taxon>Cimicomorpha</taxon>
        <taxon>Reduviidae</taxon>
        <taxon>Triatominae</taxon>
        <taxon>Triatoma</taxon>
    </lineage>
</organism>
<dbReference type="SUPFAM" id="SSF56672">
    <property type="entry name" value="DNA/RNA polymerases"/>
    <property type="match status" value="1"/>
</dbReference>
<name>A0A023F0J9_TRIIF</name>
<dbReference type="Gene3D" id="3.90.1600.10">
    <property type="entry name" value="Palm domain of DNA polymerase"/>
    <property type="match status" value="1"/>
</dbReference>
<accession>A0A023F0J9</accession>
<dbReference type="InterPro" id="IPR023211">
    <property type="entry name" value="DNA_pol_palm_dom_sf"/>
</dbReference>
<protein>
    <submittedName>
        <fullName evidence="1">Putative dna polymerase type b</fullName>
    </submittedName>
</protein>
<dbReference type="Gene3D" id="3.30.420.10">
    <property type="entry name" value="Ribonuclease H-like superfamily/Ribonuclease H"/>
    <property type="match status" value="1"/>
</dbReference>
<dbReference type="InterPro" id="IPR036397">
    <property type="entry name" value="RNaseH_sf"/>
</dbReference>
<feature type="non-terminal residue" evidence="1">
    <location>
        <position position="1054"/>
    </location>
</feature>
<dbReference type="AlphaFoldDB" id="A0A023F0J9"/>
<dbReference type="EMBL" id="GBBI01004201">
    <property type="protein sequence ID" value="JAC14511.1"/>
    <property type="molecule type" value="mRNA"/>
</dbReference>
<feature type="non-terminal residue" evidence="1">
    <location>
        <position position="1"/>
    </location>
</feature>
<reference evidence="1" key="1">
    <citation type="journal article" date="2014" name="PLoS Negl. Trop. Dis.">
        <title>An updated insight into the Sialotranscriptome of Triatoma infestans: developmental stage and geographic variations.</title>
        <authorList>
            <person name="Schwarz A."/>
            <person name="Medrano-Mercado N."/>
            <person name="Schaub G.A."/>
            <person name="Struchiner C.J."/>
            <person name="Bargues M.D."/>
            <person name="Levy M.Z."/>
            <person name="Ribeiro J.M."/>
        </authorList>
    </citation>
    <scope>NUCLEOTIDE SEQUENCE</scope>
    <source>
        <strain evidence="1">Chile</strain>
        <tissue evidence="1">Salivary glands</tissue>
    </source>
</reference>
<proteinExistence type="evidence at transcript level"/>
<dbReference type="PANTHER" id="PTHR31511:SF12">
    <property type="entry name" value="RHO TERMINATION FACTOR N-TERMINAL DOMAIN-CONTAINING PROTEIN"/>
    <property type="match status" value="1"/>
</dbReference>
<dbReference type="SUPFAM" id="SSF53098">
    <property type="entry name" value="Ribonuclease H-like"/>
    <property type="match status" value="1"/>
</dbReference>
<dbReference type="InterPro" id="IPR043502">
    <property type="entry name" value="DNA/RNA_pol_sf"/>
</dbReference>
<evidence type="ECO:0000313" key="1">
    <source>
        <dbReference type="EMBL" id="JAC14511.1"/>
    </source>
</evidence>
<dbReference type="GO" id="GO:0042575">
    <property type="term" value="C:DNA polymerase complex"/>
    <property type="evidence" value="ECO:0007669"/>
    <property type="project" value="UniProtKB-ARBA"/>
</dbReference>
<dbReference type="GO" id="GO:0003676">
    <property type="term" value="F:nucleic acid binding"/>
    <property type="evidence" value="ECO:0007669"/>
    <property type="project" value="InterPro"/>
</dbReference>
<sequence length="1054" mass="122870">GEKMTKALKTSNQAIYEATDINEYLAEVFAKLRREMEDAVMSKSGWTLISVDGLRVRIGKYNPLKISSYIPLPKTIKDKKACINVKNKDNQCFMYAMLAKFVKRNPQLPSNQYSLLESKYNFNCIQYPTRLKDISIFEKVNNVSINIFGLHKRDQVYPLKICKSRLRDHRNLLILNKNNQYHFVYIKSLNRLICSQITPNRRLKLICERCFSQFDKRYNGKARFKQHKLICGTHKPARVELPLKKPFVNFVNVERMHKVPVVIYLDFEAILENLFTCRPNLHKSYTMATHLHTPMSFCIYVKISDEIQDIEHNLPSAPYLYRGKDAVKHCIMKLKEVAEKIEILYNRNIPYCLSTDERNNFLLATTCYMCEKPFIENDEKVIDHCHLTGKYRGPAHNSCNYRSQIPRFVPVFCHNLSGYDSHFIIKELGYDTKLVEVIPNSEEKYISFSKIISRKMKIKFVDTFRFMASSLDSLSKNLTHLTETTKFISADLVHLVKRKGVFPYEYVSNWDILDETCLPPIDALYNSLTGESISENDYQHALQVWKAFSCSSLGEYSDIYLKTDTLLLADIFENFRTITIKSHKLDPAHYFTLPGLSWDAMLRFTNCRLELLTDYEQILMIERGIRGGICQVGHRFAEANNKYLSNYNLLLPSTFITYQDCNNLYGYAMSKYLPYGGFKWVDPKQIDLDLLNETSEKGYILDVTLNYPTSLHNLHNDLPFLAENIMVEGQKKLVPHLGSRVNYICHYLILKQALEHGLNLVKINRVLEFKQSSWLACYINHNTELRKIANNDFEKDLYKLYNNSVFGKTMENVRKRIDIKLVTDERKLEKLILQPNCINWTIYNESLAAIHFAKTKILFNKPIYIGLSVLDISKLHMYYYHYDVMLPYYGNNRLKLCYTDTDSFIYQIQTDDLYKDMGDLNAHLDLSNYPTKHPNYSNRNKKVIGKFKDEAAGKIITAFVGLRSKMYAIRIDDDHILKKAKGVKKSVLKKAITFDDYVACLITNSPIRNEMPMFRSIKHDVFTIEQNKVSLCPLDNKRLVLEDGVSTKALEYYT</sequence>
<dbReference type="PANTHER" id="PTHR31511">
    <property type="entry name" value="PROTEIN CBG23764"/>
    <property type="match status" value="1"/>
</dbReference>
<dbReference type="GO" id="GO:0071897">
    <property type="term" value="P:DNA biosynthetic process"/>
    <property type="evidence" value="ECO:0007669"/>
    <property type="project" value="UniProtKB-ARBA"/>
</dbReference>
<dbReference type="InterPro" id="IPR012337">
    <property type="entry name" value="RNaseH-like_sf"/>
</dbReference>